<dbReference type="PANTHER" id="PTHR42252:SF1">
    <property type="entry name" value="DUF434 DOMAIN-CONTAINING PROTEIN"/>
    <property type="match status" value="1"/>
</dbReference>
<evidence type="ECO:0000313" key="4">
    <source>
        <dbReference type="Proteomes" id="UP000320496"/>
    </source>
</evidence>
<dbReference type="PANTHER" id="PTHR42252">
    <property type="entry name" value="DUF5616 DOMAIN-CONTAINING PROTEIN"/>
    <property type="match status" value="1"/>
</dbReference>
<dbReference type="Pfam" id="PF18481">
    <property type="entry name" value="DUF5616"/>
    <property type="match status" value="1"/>
</dbReference>
<dbReference type="OrthoDB" id="5372493at2"/>
<dbReference type="InterPro" id="IPR041652">
    <property type="entry name" value="DUF5616"/>
</dbReference>
<dbReference type="Pfam" id="PF04256">
    <property type="entry name" value="DUF434"/>
    <property type="match status" value="1"/>
</dbReference>
<evidence type="ECO:0000259" key="2">
    <source>
        <dbReference type="Pfam" id="PF18481"/>
    </source>
</evidence>
<keyword evidence="4" id="KW-1185">Reference proteome</keyword>
<gene>
    <name evidence="3" type="ORF">Mal4_50320</name>
</gene>
<reference evidence="3 4" key="1">
    <citation type="submission" date="2019-02" db="EMBL/GenBank/DDBJ databases">
        <title>Deep-cultivation of Planctomycetes and their phenomic and genomic characterization uncovers novel biology.</title>
        <authorList>
            <person name="Wiegand S."/>
            <person name="Jogler M."/>
            <person name="Boedeker C."/>
            <person name="Pinto D."/>
            <person name="Vollmers J."/>
            <person name="Rivas-Marin E."/>
            <person name="Kohn T."/>
            <person name="Peeters S.H."/>
            <person name="Heuer A."/>
            <person name="Rast P."/>
            <person name="Oberbeckmann S."/>
            <person name="Bunk B."/>
            <person name="Jeske O."/>
            <person name="Meyerdierks A."/>
            <person name="Storesund J.E."/>
            <person name="Kallscheuer N."/>
            <person name="Luecker S."/>
            <person name="Lage O.M."/>
            <person name="Pohl T."/>
            <person name="Merkel B.J."/>
            <person name="Hornburger P."/>
            <person name="Mueller R.-W."/>
            <person name="Bruemmer F."/>
            <person name="Labrenz M."/>
            <person name="Spormann A.M."/>
            <person name="Op den Camp H."/>
            <person name="Overmann J."/>
            <person name="Amann R."/>
            <person name="Jetten M.S.M."/>
            <person name="Mascher T."/>
            <person name="Medema M.H."/>
            <person name="Devos D.P."/>
            <person name="Kaster A.-K."/>
            <person name="Ovreas L."/>
            <person name="Rohde M."/>
            <person name="Galperin M.Y."/>
            <person name="Jogler C."/>
        </authorList>
    </citation>
    <scope>NUCLEOTIDE SEQUENCE [LARGE SCALE GENOMIC DNA]</scope>
    <source>
        <strain evidence="3 4">Mal4</strain>
    </source>
</reference>
<proteinExistence type="predicted"/>
<evidence type="ECO:0008006" key="5">
    <source>
        <dbReference type="Google" id="ProtNLM"/>
    </source>
</evidence>
<dbReference type="Proteomes" id="UP000320496">
    <property type="component" value="Chromosome"/>
</dbReference>
<dbReference type="RefSeq" id="WP_145371945.1">
    <property type="nucleotide sequence ID" value="NZ_CP036275.1"/>
</dbReference>
<accession>A0A517ZDY8</accession>
<evidence type="ECO:0000313" key="3">
    <source>
        <dbReference type="EMBL" id="QDU40674.1"/>
    </source>
</evidence>
<organism evidence="3 4">
    <name type="scientific">Maioricimonas rarisocia</name>
    <dbReference type="NCBI Taxonomy" id="2528026"/>
    <lineage>
        <taxon>Bacteria</taxon>
        <taxon>Pseudomonadati</taxon>
        <taxon>Planctomycetota</taxon>
        <taxon>Planctomycetia</taxon>
        <taxon>Planctomycetales</taxon>
        <taxon>Planctomycetaceae</taxon>
        <taxon>Maioricimonas</taxon>
    </lineage>
</organism>
<feature type="domain" description="DUF434" evidence="1">
    <location>
        <begin position="26"/>
        <end position="77"/>
    </location>
</feature>
<evidence type="ECO:0000259" key="1">
    <source>
        <dbReference type="Pfam" id="PF04256"/>
    </source>
</evidence>
<dbReference type="AlphaFoldDB" id="A0A517ZDY8"/>
<dbReference type="KEGG" id="mri:Mal4_50320"/>
<protein>
    <recommendedName>
        <fullName evidence="5">DUF434 domain-containing protein</fullName>
    </recommendedName>
</protein>
<dbReference type="EMBL" id="CP036275">
    <property type="protein sequence ID" value="QDU40674.1"/>
    <property type="molecule type" value="Genomic_DNA"/>
</dbReference>
<feature type="domain" description="DUF5616" evidence="2">
    <location>
        <begin position="85"/>
        <end position="222"/>
    </location>
</feature>
<sequence>MPDRRQHRGPHPHDTRLFGVEFHAVLRTAVDDLSWLLSRGYAEPSSLKIVGDRYKLNERQRTAVIRSASRDDARTDRATREVRPDQLYDQTLEIDGFNLLTTIEAALSGGVLLLGRDGCLRDMASMHGSYRKVAETGPALERIGDWLTRHQIAHAHWWLDRPVSNSGRLKGIMAEMAAANDWPWTMELDDDPDRRLAGSDKIVASADSMILDRCRRWCNLARHIVEETVADTWIVDLRDGPAGG</sequence>
<dbReference type="InterPro" id="IPR007368">
    <property type="entry name" value="DUF434"/>
</dbReference>
<name>A0A517ZDY8_9PLAN</name>